<dbReference type="SUPFAM" id="SSF56300">
    <property type="entry name" value="Metallo-dependent phosphatases"/>
    <property type="match status" value="1"/>
</dbReference>
<reference evidence="2 3" key="1">
    <citation type="submission" date="2017-08" db="EMBL/GenBank/DDBJ databases">
        <authorList>
            <person name="de Groot N.N."/>
        </authorList>
    </citation>
    <scope>NUCLEOTIDE SEQUENCE [LARGE SCALE GENOMIC DNA]</scope>
    <source>
        <strain evidence="2 3">USBA 78</strain>
    </source>
</reference>
<evidence type="ECO:0000313" key="3">
    <source>
        <dbReference type="Proteomes" id="UP000219068"/>
    </source>
</evidence>
<gene>
    <name evidence="2" type="ORF">SAMN05428964_105103</name>
</gene>
<dbReference type="InterPro" id="IPR004843">
    <property type="entry name" value="Calcineurin-like_PHP"/>
</dbReference>
<dbReference type="Gene3D" id="3.60.21.10">
    <property type="match status" value="1"/>
</dbReference>
<dbReference type="PANTHER" id="PTHR42850">
    <property type="entry name" value="METALLOPHOSPHOESTERASE"/>
    <property type="match status" value="1"/>
</dbReference>
<dbReference type="RefSeq" id="WP_097052679.1">
    <property type="nucleotide sequence ID" value="NZ_OBMM01000005.1"/>
</dbReference>
<name>A0A285TRS4_9PROT</name>
<dbReference type="AlphaFoldDB" id="A0A285TRS4"/>
<feature type="domain" description="Calcineurin-like phosphoesterase" evidence="1">
    <location>
        <begin position="15"/>
        <end position="146"/>
    </location>
</feature>
<proteinExistence type="predicted"/>
<evidence type="ECO:0000259" key="1">
    <source>
        <dbReference type="Pfam" id="PF00149"/>
    </source>
</evidence>
<dbReference type="GO" id="GO:0016791">
    <property type="term" value="F:phosphatase activity"/>
    <property type="evidence" value="ECO:0007669"/>
    <property type="project" value="TreeGrafter"/>
</dbReference>
<dbReference type="EMBL" id="OBMM01000005">
    <property type="protein sequence ID" value="SOC26360.1"/>
    <property type="molecule type" value="Genomic_DNA"/>
</dbReference>
<protein>
    <submittedName>
        <fullName evidence="2">Serine/threonine protein phosphatase 1</fullName>
    </submittedName>
</protein>
<dbReference type="Pfam" id="PF00149">
    <property type="entry name" value="Metallophos"/>
    <property type="match status" value="1"/>
</dbReference>
<dbReference type="GO" id="GO:0005737">
    <property type="term" value="C:cytoplasm"/>
    <property type="evidence" value="ECO:0007669"/>
    <property type="project" value="TreeGrafter"/>
</dbReference>
<dbReference type="InterPro" id="IPR050126">
    <property type="entry name" value="Ap4A_hydrolase"/>
</dbReference>
<organism evidence="2 3">
    <name type="scientific">Thalassospira xiamenensis</name>
    <dbReference type="NCBI Taxonomy" id="220697"/>
    <lineage>
        <taxon>Bacteria</taxon>
        <taxon>Pseudomonadati</taxon>
        <taxon>Pseudomonadota</taxon>
        <taxon>Alphaproteobacteria</taxon>
        <taxon>Rhodospirillales</taxon>
        <taxon>Thalassospiraceae</taxon>
        <taxon>Thalassospira</taxon>
    </lineage>
</organism>
<evidence type="ECO:0000313" key="2">
    <source>
        <dbReference type="EMBL" id="SOC26360.1"/>
    </source>
</evidence>
<dbReference type="Proteomes" id="UP000219068">
    <property type="component" value="Unassembled WGS sequence"/>
</dbReference>
<sequence>MNVRRFERNTLGRDVVVGDIHGCFSVLEAALSAIEFDADKDRLFCVGDLIDRGPQSIEALRYYKSANCVRGNHEDMLLGLQRSGQDLGEVHKQLKRNGMDWWIDLTDDAREEFANAFEQLPLAIEVESENGLVGIVHAEVPYAWDWPTFIAGLNQKDTTAIDSALWGRERIEHEDTSCVPGVSKVFHGHTIQQAPTCLGNRFYVDTGCIRGLMHMNPLAGRLTVADLTIGPADFTADPELGLLFDARLSQDRPRLEISSV</sequence>
<accession>A0A285TRS4</accession>
<dbReference type="InterPro" id="IPR029052">
    <property type="entry name" value="Metallo-depent_PP-like"/>
</dbReference>
<dbReference type="PANTHER" id="PTHR42850:SF4">
    <property type="entry name" value="ZINC-DEPENDENT ENDOPOLYPHOSPHATASE"/>
    <property type="match status" value="1"/>
</dbReference>